<dbReference type="Proteomes" id="UP000076761">
    <property type="component" value="Unassembled WGS sequence"/>
</dbReference>
<dbReference type="OrthoDB" id="272703at2759"/>
<dbReference type="Gene3D" id="1.25.40.630">
    <property type="match status" value="1"/>
</dbReference>
<evidence type="ECO:0000256" key="1">
    <source>
        <dbReference type="ARBA" id="ARBA00004123"/>
    </source>
</evidence>
<evidence type="ECO:0000256" key="2">
    <source>
        <dbReference type="ARBA" id="ARBA00023242"/>
    </source>
</evidence>
<gene>
    <name evidence="6" type="ORF">NEOLEDRAFT_1244026</name>
</gene>
<accession>A0A165QEC1</accession>
<dbReference type="InParanoid" id="A0A165QEC1"/>
<dbReference type="FunCoup" id="A0A165QEC1">
    <property type="interactions" value="310"/>
</dbReference>
<dbReference type="Gene3D" id="1.10.20.70">
    <property type="entry name" value="Transcription termination and cleavage factor, C-terminal domain"/>
    <property type="match status" value="1"/>
</dbReference>
<dbReference type="InterPro" id="IPR035979">
    <property type="entry name" value="RBD_domain_sf"/>
</dbReference>
<dbReference type="SMART" id="SM00360">
    <property type="entry name" value="RRM"/>
    <property type="match status" value="1"/>
</dbReference>
<sequence>MSKVVFVGNVPYNMGEEQLIDVFKSVGQVIGFRLVFDRETGKPRGYGFCEFTDHETALSAVRNLNNVDVGGRPLRIDLADSDPFLEGKTTVRGEIIDSGESRAQWREREREIHRGGGAPSRNQDPNAFLSTLPPGVPVPPGKTPPDVITQVLAEMPPPQVIEVLAQMKAFVITHPEQARALLMAHPQLGYALFQALIMHKILDEQIITRMQAAAAAASRPAPPNVPTPALSVPPQPPFPPNLYSQGPQHLHQGQPPMPMSNPSMTVPPPMHGHGQPQMPPMPPYGAQAPPPHIPPNHIPQSQPSYYQPPPPHPSSTPNPAQAQVQQDVHIDPQQKAMLLQVLGMTPEQINALDPTARDTVNRIRSQFYPQGFST</sequence>
<organism evidence="6 7">
    <name type="scientific">Neolentinus lepideus HHB14362 ss-1</name>
    <dbReference type="NCBI Taxonomy" id="1314782"/>
    <lineage>
        <taxon>Eukaryota</taxon>
        <taxon>Fungi</taxon>
        <taxon>Dikarya</taxon>
        <taxon>Basidiomycota</taxon>
        <taxon>Agaricomycotina</taxon>
        <taxon>Agaricomycetes</taxon>
        <taxon>Gloeophyllales</taxon>
        <taxon>Gloeophyllaceae</taxon>
        <taxon>Neolentinus</taxon>
    </lineage>
</organism>
<comment type="subcellular location">
    <subcellularLocation>
        <location evidence="1">Nucleus</location>
    </subcellularLocation>
</comment>
<dbReference type="GO" id="GO:0003729">
    <property type="term" value="F:mRNA binding"/>
    <property type="evidence" value="ECO:0007669"/>
    <property type="project" value="TreeGrafter"/>
</dbReference>
<dbReference type="CDD" id="cd12398">
    <property type="entry name" value="RRM_CSTF2_RNA15_like"/>
    <property type="match status" value="1"/>
</dbReference>
<dbReference type="PROSITE" id="PS50102">
    <property type="entry name" value="RRM"/>
    <property type="match status" value="1"/>
</dbReference>
<feature type="compositionally biased region" description="Pro residues" evidence="4">
    <location>
        <begin position="277"/>
        <end position="297"/>
    </location>
</feature>
<feature type="region of interest" description="Disordered" evidence="4">
    <location>
        <begin position="218"/>
        <end position="326"/>
    </location>
</feature>
<feature type="compositionally biased region" description="Pro residues" evidence="4">
    <location>
        <begin position="255"/>
        <end position="270"/>
    </location>
</feature>
<feature type="compositionally biased region" description="Pro residues" evidence="4">
    <location>
        <begin position="306"/>
        <end position="316"/>
    </location>
</feature>
<dbReference type="InterPro" id="IPR000504">
    <property type="entry name" value="RRM_dom"/>
</dbReference>
<keyword evidence="7" id="KW-1185">Reference proteome</keyword>
<evidence type="ECO:0000313" key="6">
    <source>
        <dbReference type="EMBL" id="KZT22315.1"/>
    </source>
</evidence>
<evidence type="ECO:0000256" key="4">
    <source>
        <dbReference type="SAM" id="MobiDB-lite"/>
    </source>
</evidence>
<dbReference type="GO" id="GO:0031124">
    <property type="term" value="P:mRNA 3'-end processing"/>
    <property type="evidence" value="ECO:0007669"/>
    <property type="project" value="InterPro"/>
</dbReference>
<dbReference type="AlphaFoldDB" id="A0A165QEC1"/>
<dbReference type="SUPFAM" id="SSF54928">
    <property type="entry name" value="RNA-binding domain, RBD"/>
    <property type="match status" value="1"/>
</dbReference>
<dbReference type="Pfam" id="PF14304">
    <property type="entry name" value="CSTF_C"/>
    <property type="match status" value="1"/>
</dbReference>
<evidence type="ECO:0000256" key="3">
    <source>
        <dbReference type="PROSITE-ProRule" id="PRU00176"/>
    </source>
</evidence>
<keyword evidence="2" id="KW-0539">Nucleus</keyword>
<dbReference type="PANTHER" id="PTHR45735">
    <property type="entry name" value="CLEAVAGE STIMULATION FACTOR SUBUNIT 2"/>
    <property type="match status" value="1"/>
</dbReference>
<dbReference type="GO" id="GO:0005847">
    <property type="term" value="C:mRNA cleavage and polyadenylation specificity factor complex"/>
    <property type="evidence" value="ECO:0007669"/>
    <property type="project" value="TreeGrafter"/>
</dbReference>
<evidence type="ECO:0000313" key="7">
    <source>
        <dbReference type="Proteomes" id="UP000076761"/>
    </source>
</evidence>
<dbReference type="STRING" id="1314782.A0A165QEC1"/>
<feature type="domain" description="RRM" evidence="5">
    <location>
        <begin position="3"/>
        <end position="81"/>
    </location>
</feature>
<dbReference type="Gene3D" id="3.30.70.330">
    <property type="match status" value="1"/>
</dbReference>
<protein>
    <recommendedName>
        <fullName evidence="5">RRM domain-containing protein</fullName>
    </recommendedName>
</protein>
<dbReference type="EMBL" id="KV425597">
    <property type="protein sequence ID" value="KZT22315.1"/>
    <property type="molecule type" value="Genomic_DNA"/>
</dbReference>
<dbReference type="Pfam" id="PF00076">
    <property type="entry name" value="RRM_1"/>
    <property type="match status" value="1"/>
</dbReference>
<name>A0A165QEC1_9AGAM</name>
<dbReference type="InterPro" id="IPR025742">
    <property type="entry name" value="CSTF2_hinge"/>
</dbReference>
<evidence type="ECO:0000259" key="5">
    <source>
        <dbReference type="PROSITE" id="PS50102"/>
    </source>
</evidence>
<dbReference type="PANTHER" id="PTHR45735:SF2">
    <property type="entry name" value="CLEAVAGE STIMULATION FACTOR SUBUNIT 2"/>
    <property type="match status" value="1"/>
</dbReference>
<proteinExistence type="predicted"/>
<dbReference type="Pfam" id="PF14327">
    <property type="entry name" value="CSTF2_hinge"/>
    <property type="match status" value="1"/>
</dbReference>
<keyword evidence="3" id="KW-0694">RNA-binding</keyword>
<dbReference type="InterPro" id="IPR012677">
    <property type="entry name" value="Nucleotide-bd_a/b_plait_sf"/>
</dbReference>
<dbReference type="InterPro" id="IPR038192">
    <property type="entry name" value="CSTF_C_sf"/>
</dbReference>
<feature type="compositionally biased region" description="Low complexity" evidence="4">
    <location>
        <begin position="245"/>
        <end position="254"/>
    </location>
</feature>
<dbReference type="InterPro" id="IPR026896">
    <property type="entry name" value="CSTF_C"/>
</dbReference>
<reference evidence="6 7" key="1">
    <citation type="journal article" date="2016" name="Mol. Biol. Evol.">
        <title>Comparative Genomics of Early-Diverging Mushroom-Forming Fungi Provides Insights into the Origins of Lignocellulose Decay Capabilities.</title>
        <authorList>
            <person name="Nagy L.G."/>
            <person name="Riley R."/>
            <person name="Tritt A."/>
            <person name="Adam C."/>
            <person name="Daum C."/>
            <person name="Floudas D."/>
            <person name="Sun H."/>
            <person name="Yadav J.S."/>
            <person name="Pangilinan J."/>
            <person name="Larsson K.H."/>
            <person name="Matsuura K."/>
            <person name="Barry K."/>
            <person name="Labutti K."/>
            <person name="Kuo R."/>
            <person name="Ohm R.A."/>
            <person name="Bhattacharya S.S."/>
            <person name="Shirouzu T."/>
            <person name="Yoshinaga Y."/>
            <person name="Martin F.M."/>
            <person name="Grigoriev I.V."/>
            <person name="Hibbett D.S."/>
        </authorList>
    </citation>
    <scope>NUCLEOTIDE SEQUENCE [LARGE SCALE GENOMIC DNA]</scope>
    <source>
        <strain evidence="6 7">HHB14362 ss-1</strain>
    </source>
</reference>
<feature type="compositionally biased region" description="Pro residues" evidence="4">
    <location>
        <begin position="220"/>
        <end position="240"/>
    </location>
</feature>